<comment type="caution">
    <text evidence="1">The sequence shown here is derived from an EMBL/GenBank/DDBJ whole genome shotgun (WGS) entry which is preliminary data.</text>
</comment>
<name>A0ACB7TQR2_DIOAL</name>
<accession>A0ACB7TQR2</accession>
<gene>
    <name evidence="1" type="ORF">IHE45_20G019100</name>
</gene>
<dbReference type="EMBL" id="CM037030">
    <property type="protein sequence ID" value="KAH7650848.1"/>
    <property type="molecule type" value="Genomic_DNA"/>
</dbReference>
<reference evidence="2" key="1">
    <citation type="journal article" date="2022" name="Nat. Commun.">
        <title>Chromosome evolution and the genetic basis of agronomically important traits in greater yam.</title>
        <authorList>
            <person name="Bredeson J.V."/>
            <person name="Lyons J.B."/>
            <person name="Oniyinde I.O."/>
            <person name="Okereke N.R."/>
            <person name="Kolade O."/>
            <person name="Nnabue I."/>
            <person name="Nwadili C.O."/>
            <person name="Hribova E."/>
            <person name="Parker M."/>
            <person name="Nwogha J."/>
            <person name="Shu S."/>
            <person name="Carlson J."/>
            <person name="Kariba R."/>
            <person name="Muthemba S."/>
            <person name="Knop K."/>
            <person name="Barton G.J."/>
            <person name="Sherwood A.V."/>
            <person name="Lopez-Montes A."/>
            <person name="Asiedu R."/>
            <person name="Jamnadass R."/>
            <person name="Muchugi A."/>
            <person name="Goodstein D."/>
            <person name="Egesi C.N."/>
            <person name="Featherston J."/>
            <person name="Asfaw A."/>
            <person name="Simpson G.G."/>
            <person name="Dolezel J."/>
            <person name="Hendre P.S."/>
            <person name="Van Deynze A."/>
            <person name="Kumar P.L."/>
            <person name="Obidiegwu J.E."/>
            <person name="Bhattacharjee R."/>
            <person name="Rokhsar D.S."/>
        </authorList>
    </citation>
    <scope>NUCLEOTIDE SEQUENCE [LARGE SCALE GENOMIC DNA]</scope>
    <source>
        <strain evidence="2">cv. TDa95/00328</strain>
    </source>
</reference>
<dbReference type="Proteomes" id="UP000827976">
    <property type="component" value="Chromosome 20"/>
</dbReference>
<keyword evidence="2" id="KW-1185">Reference proteome</keyword>
<sequence length="42" mass="4785">MEDDEGGGVGAVSTVVGLIENRAKERRWRTTREEVLELRALW</sequence>
<protein>
    <submittedName>
        <fullName evidence="1">Uncharacterized protein</fullName>
    </submittedName>
</protein>
<organism evidence="1 2">
    <name type="scientific">Dioscorea alata</name>
    <name type="common">Purple yam</name>
    <dbReference type="NCBI Taxonomy" id="55571"/>
    <lineage>
        <taxon>Eukaryota</taxon>
        <taxon>Viridiplantae</taxon>
        <taxon>Streptophyta</taxon>
        <taxon>Embryophyta</taxon>
        <taxon>Tracheophyta</taxon>
        <taxon>Spermatophyta</taxon>
        <taxon>Magnoliopsida</taxon>
        <taxon>Liliopsida</taxon>
        <taxon>Dioscoreales</taxon>
        <taxon>Dioscoreaceae</taxon>
        <taxon>Dioscorea</taxon>
    </lineage>
</organism>
<evidence type="ECO:0000313" key="1">
    <source>
        <dbReference type="EMBL" id="KAH7650848.1"/>
    </source>
</evidence>
<proteinExistence type="predicted"/>
<evidence type="ECO:0000313" key="2">
    <source>
        <dbReference type="Proteomes" id="UP000827976"/>
    </source>
</evidence>